<proteinExistence type="predicted"/>
<dbReference type="RefSeq" id="WP_116167315.1">
    <property type="nucleotide sequence ID" value="NZ_QHJS02000136.1"/>
</dbReference>
<dbReference type="AlphaFoldDB" id="A0AA93AIH2"/>
<evidence type="ECO:0000313" key="1">
    <source>
        <dbReference type="EMBL" id="RRO09602.1"/>
    </source>
</evidence>
<reference evidence="1 2" key="1">
    <citation type="submission" date="2018-11" db="EMBL/GenBank/DDBJ databases">
        <title>Draft genome sequences of proposed Pectobacterium aquaticum sp. nov. isolated in France from fresh water.</title>
        <authorList>
            <person name="Pedron J."/>
            <person name="Barny M.A."/>
        </authorList>
    </citation>
    <scope>NUCLEOTIDE SEQUENCE [LARGE SCALE GENOMIC DNA]</scope>
    <source>
        <strain evidence="1 2">A127-S21-F16</strain>
    </source>
</reference>
<accession>A0AA93AIH2</accession>
<organism evidence="1 2">
    <name type="scientific">Pectobacterium aquaticum</name>
    <dbReference type="NCBI Taxonomy" id="2204145"/>
    <lineage>
        <taxon>Bacteria</taxon>
        <taxon>Pseudomonadati</taxon>
        <taxon>Pseudomonadota</taxon>
        <taxon>Gammaproteobacteria</taxon>
        <taxon>Enterobacterales</taxon>
        <taxon>Pectobacteriaceae</taxon>
        <taxon>Pectobacterium</taxon>
    </lineage>
</organism>
<protein>
    <submittedName>
        <fullName evidence="1">Uncharacterized protein</fullName>
    </submittedName>
</protein>
<sequence>MNKIEYENHIFELSDGFLNSLYGEFKRDVTQNDKPDAAIILDGEEGTIGIEITTVDNYEDKQYFNDKKFYKDLEGKSIDDCIRGVVPERPIKSSSIPMEYNYIYKAIEGKARKYKSYKSGKKFKEVILLISSDYLDLNYKHFGSYLIPWTNHLLSKVKFPFEKVIFACGMTGGCVMIYDKNKPKLTSPKRDKNKELGVTHINSGFIPIGKSVNINKLFNAPPLAGKKQENLKNNL</sequence>
<name>A0AA93AIH2_9GAMM</name>
<evidence type="ECO:0000313" key="2">
    <source>
        <dbReference type="Proteomes" id="UP000256540"/>
    </source>
</evidence>
<dbReference type="Proteomes" id="UP000256540">
    <property type="component" value="Unassembled WGS sequence"/>
</dbReference>
<dbReference type="EMBL" id="QHJS02000136">
    <property type="protein sequence ID" value="RRO09602.1"/>
    <property type="molecule type" value="Genomic_DNA"/>
</dbReference>
<gene>
    <name evidence="1" type="ORF">DMB84_020585</name>
</gene>
<comment type="caution">
    <text evidence="1">The sequence shown here is derived from an EMBL/GenBank/DDBJ whole genome shotgun (WGS) entry which is preliminary data.</text>
</comment>